<evidence type="ECO:0000313" key="3">
    <source>
        <dbReference type="Proteomes" id="UP000521943"/>
    </source>
</evidence>
<organism evidence="2 3">
    <name type="scientific">Ephemerocybe angulata</name>
    <dbReference type="NCBI Taxonomy" id="980116"/>
    <lineage>
        <taxon>Eukaryota</taxon>
        <taxon>Fungi</taxon>
        <taxon>Dikarya</taxon>
        <taxon>Basidiomycota</taxon>
        <taxon>Agaricomycotina</taxon>
        <taxon>Agaricomycetes</taxon>
        <taxon>Agaricomycetidae</taxon>
        <taxon>Agaricales</taxon>
        <taxon>Agaricineae</taxon>
        <taxon>Psathyrellaceae</taxon>
        <taxon>Ephemerocybe</taxon>
    </lineage>
</organism>
<dbReference type="AlphaFoldDB" id="A0A8H6M2X1"/>
<feature type="region of interest" description="Disordered" evidence="1">
    <location>
        <begin position="67"/>
        <end position="103"/>
    </location>
</feature>
<dbReference type="EMBL" id="JACGCI010000038">
    <property type="protein sequence ID" value="KAF6753573.1"/>
    <property type="molecule type" value="Genomic_DNA"/>
</dbReference>
<gene>
    <name evidence="2" type="ORF">DFP72DRAFT_900896</name>
</gene>
<proteinExistence type="predicted"/>
<dbReference type="Proteomes" id="UP000521943">
    <property type="component" value="Unassembled WGS sequence"/>
</dbReference>
<evidence type="ECO:0000256" key="1">
    <source>
        <dbReference type="SAM" id="MobiDB-lite"/>
    </source>
</evidence>
<sequence length="195" mass="21712">MNVNSAHSPQVDRHSNSPPSRPNSQPPSYTTNSNQHRQDDSRGMLNEFTGRYQSQWSEYYGHRAQTSNIPLSSSDGSQSYPTLHLNDSAGSAGPGPHPCPAEVDGTARQWLHLIDKFNVMHFEYRRTAQQLQYMTIELQSHVEQMSAVQSLCLTSGRNDIALPMAAAVETARRQIPRLVVTHSFPTAESAHTTEP</sequence>
<evidence type="ECO:0000313" key="2">
    <source>
        <dbReference type="EMBL" id="KAF6753573.1"/>
    </source>
</evidence>
<comment type="caution">
    <text evidence="2">The sequence shown here is derived from an EMBL/GenBank/DDBJ whole genome shotgun (WGS) entry which is preliminary data.</text>
</comment>
<reference evidence="2 3" key="1">
    <citation type="submission" date="2020-07" db="EMBL/GenBank/DDBJ databases">
        <title>Comparative genomics of pyrophilous fungi reveals a link between fire events and developmental genes.</title>
        <authorList>
            <consortium name="DOE Joint Genome Institute"/>
            <person name="Steindorff A.S."/>
            <person name="Carver A."/>
            <person name="Calhoun S."/>
            <person name="Stillman K."/>
            <person name="Liu H."/>
            <person name="Lipzen A."/>
            <person name="Pangilinan J."/>
            <person name="Labutti K."/>
            <person name="Bruns T.D."/>
            <person name="Grigoriev I.V."/>
        </authorList>
    </citation>
    <scope>NUCLEOTIDE SEQUENCE [LARGE SCALE GENOMIC DNA]</scope>
    <source>
        <strain evidence="2 3">CBS 144469</strain>
    </source>
</reference>
<protein>
    <submittedName>
        <fullName evidence="2">Uncharacterized protein</fullName>
    </submittedName>
</protein>
<name>A0A8H6M2X1_9AGAR</name>
<feature type="region of interest" description="Disordered" evidence="1">
    <location>
        <begin position="1"/>
        <end position="41"/>
    </location>
</feature>
<keyword evidence="3" id="KW-1185">Reference proteome</keyword>
<accession>A0A8H6M2X1</accession>
<feature type="compositionally biased region" description="Polar residues" evidence="1">
    <location>
        <begin position="67"/>
        <end position="81"/>
    </location>
</feature>